<protein>
    <submittedName>
        <fullName evidence="1">Uncharacterized protein</fullName>
    </submittedName>
</protein>
<sequence length="176" mass="19708">MYNVGLTGPRRSSIRVSSFGHFSGLYIFRLGSKALIAARTGKLKRHSVCRLGTSTSRTNTFSSFSQNFIFRTSRLVGSADAGNSVSIYGQQSRLSFFRFFKLLLHILFKGRIFVIDKVSRFPRLSSSTPEKRISISVHISSQQLFTDFKSLKIEERLEPLLSTIATNSTLAKVSLS</sequence>
<proteinExistence type="predicted"/>
<organism evidence="1 2">
    <name type="scientific">Arabidopsis thaliana</name>
    <name type="common">Mouse-ear cress</name>
    <dbReference type="NCBI Taxonomy" id="3702"/>
    <lineage>
        <taxon>Eukaryota</taxon>
        <taxon>Viridiplantae</taxon>
        <taxon>Streptophyta</taxon>
        <taxon>Embryophyta</taxon>
        <taxon>Tracheophyta</taxon>
        <taxon>Spermatophyta</taxon>
        <taxon>Magnoliopsida</taxon>
        <taxon>eudicotyledons</taxon>
        <taxon>Gunneridae</taxon>
        <taxon>Pentapetalae</taxon>
        <taxon>rosids</taxon>
        <taxon>malvids</taxon>
        <taxon>Brassicales</taxon>
        <taxon>Brassicaceae</taxon>
        <taxon>Camelineae</taxon>
        <taxon>Arabidopsis</taxon>
    </lineage>
</organism>
<accession>A0A178V3J4</accession>
<name>A0A178V3J4_ARATH</name>
<comment type="caution">
    <text evidence="1">The sequence shown here is derived from an EMBL/GenBank/DDBJ whole genome shotgun (WGS) entry which is preliminary data.</text>
</comment>
<dbReference type="AlphaFoldDB" id="A0A178V3J4"/>
<evidence type="ECO:0000313" key="2">
    <source>
        <dbReference type="Proteomes" id="UP000078284"/>
    </source>
</evidence>
<gene>
    <name evidence="1" type="ordered locus">AXX17_At4g22530</name>
</gene>
<dbReference type="Proteomes" id="UP000078284">
    <property type="component" value="Chromosome 4"/>
</dbReference>
<evidence type="ECO:0000313" key="1">
    <source>
        <dbReference type="EMBL" id="OAO99934.1"/>
    </source>
</evidence>
<dbReference type="EMBL" id="LUHQ01000004">
    <property type="protein sequence ID" value="OAO99934.1"/>
    <property type="molecule type" value="Genomic_DNA"/>
</dbReference>
<reference evidence="2" key="1">
    <citation type="journal article" date="2016" name="Proc. Natl. Acad. Sci. U.S.A.">
        <title>Chromosome-level assembly of Arabidopsis thaliana Ler reveals the extent of translocation and inversion polymorphisms.</title>
        <authorList>
            <person name="Zapata L."/>
            <person name="Ding J."/>
            <person name="Willing E.M."/>
            <person name="Hartwig B."/>
            <person name="Bezdan D."/>
            <person name="Jiao W.B."/>
            <person name="Patel V."/>
            <person name="Velikkakam James G."/>
            <person name="Koornneef M."/>
            <person name="Ossowski S."/>
            <person name="Schneeberger K."/>
        </authorList>
    </citation>
    <scope>NUCLEOTIDE SEQUENCE [LARGE SCALE GENOMIC DNA]</scope>
    <source>
        <strain evidence="2">cv. Landsberg erecta</strain>
    </source>
</reference>